<keyword evidence="9" id="KW-1015">Disulfide bond</keyword>
<evidence type="ECO:0000256" key="11">
    <source>
        <dbReference type="ARBA" id="ARBA00023182"/>
    </source>
</evidence>
<dbReference type="InterPro" id="IPR013783">
    <property type="entry name" value="Ig-like_fold"/>
</dbReference>
<feature type="domain" description="Ig-like" evidence="14">
    <location>
        <begin position="172"/>
        <end position="260"/>
    </location>
</feature>
<dbReference type="Pfam" id="PF07654">
    <property type="entry name" value="C1-set"/>
    <property type="match status" value="1"/>
</dbReference>
<dbReference type="Gene3D" id="3.10.320.10">
    <property type="entry name" value="Class II Histocompatibility Antigen, M Beta Chain, Chain B, domain 1"/>
    <property type="match status" value="1"/>
</dbReference>
<evidence type="ECO:0000256" key="1">
    <source>
        <dbReference type="ARBA" id="ARBA00004479"/>
    </source>
</evidence>
<dbReference type="EMBL" id="JAFIRN010000001">
    <property type="protein sequence ID" value="KAG5856591.1"/>
    <property type="molecule type" value="Genomic_DNA"/>
</dbReference>
<keyword evidence="7" id="KW-1064">Adaptive immunity</keyword>
<evidence type="ECO:0000256" key="5">
    <source>
        <dbReference type="ARBA" id="ARBA00022859"/>
    </source>
</evidence>
<comment type="subcellular location">
    <subcellularLocation>
        <location evidence="1">Membrane</location>
        <topology evidence="1">Single-pass type I membrane protein</topology>
    </subcellularLocation>
</comment>
<dbReference type="InterPro" id="IPR014745">
    <property type="entry name" value="MHC_II_a/b_N"/>
</dbReference>
<dbReference type="GO" id="GO:0042613">
    <property type="term" value="C:MHC class II protein complex"/>
    <property type="evidence" value="ECO:0007669"/>
    <property type="project" value="UniProtKB-KW"/>
</dbReference>
<dbReference type="InterPro" id="IPR050160">
    <property type="entry name" value="MHC/Immunoglobulin"/>
</dbReference>
<organism evidence="15 16">
    <name type="scientific">Anguilla anguilla</name>
    <name type="common">European freshwater eel</name>
    <name type="synonym">Muraena anguilla</name>
    <dbReference type="NCBI Taxonomy" id="7936"/>
    <lineage>
        <taxon>Eukaryota</taxon>
        <taxon>Metazoa</taxon>
        <taxon>Chordata</taxon>
        <taxon>Craniata</taxon>
        <taxon>Vertebrata</taxon>
        <taxon>Euteleostomi</taxon>
        <taxon>Actinopterygii</taxon>
        <taxon>Neopterygii</taxon>
        <taxon>Teleostei</taxon>
        <taxon>Anguilliformes</taxon>
        <taxon>Anguillidae</taxon>
        <taxon>Anguilla</taxon>
    </lineage>
</organism>
<dbReference type="AlphaFoldDB" id="A0A9D3MWX9"/>
<dbReference type="InterPro" id="IPR007110">
    <property type="entry name" value="Ig-like_dom"/>
</dbReference>
<dbReference type="SUPFAM" id="SSF54452">
    <property type="entry name" value="MHC antigen-recognition domain"/>
    <property type="match status" value="1"/>
</dbReference>
<dbReference type="PROSITE" id="PS50835">
    <property type="entry name" value="IG_LIKE"/>
    <property type="match status" value="1"/>
</dbReference>
<dbReference type="SUPFAM" id="SSF48726">
    <property type="entry name" value="Immunoglobulin"/>
    <property type="match status" value="1"/>
</dbReference>
<dbReference type="GO" id="GO:0002250">
    <property type="term" value="P:adaptive immune response"/>
    <property type="evidence" value="ECO:0007669"/>
    <property type="project" value="UniProtKB-KW"/>
</dbReference>
<keyword evidence="16" id="KW-1185">Reference proteome</keyword>
<dbReference type="PANTHER" id="PTHR19944:SF86">
    <property type="entry name" value="HLA CLASS II HISTOCOMPATIBILITY ANTIGEN, DR ALPHA CHAIN"/>
    <property type="match status" value="1"/>
</dbReference>
<evidence type="ECO:0000256" key="9">
    <source>
        <dbReference type="ARBA" id="ARBA00023157"/>
    </source>
</evidence>
<evidence type="ECO:0000313" key="16">
    <source>
        <dbReference type="Proteomes" id="UP001044222"/>
    </source>
</evidence>
<keyword evidence="4" id="KW-0732">Signal</keyword>
<evidence type="ECO:0000256" key="7">
    <source>
        <dbReference type="ARBA" id="ARBA00023130"/>
    </source>
</evidence>
<keyword evidence="11" id="KW-0491">MHC II</keyword>
<keyword evidence="5" id="KW-0391">Immunity</keyword>
<evidence type="ECO:0000256" key="3">
    <source>
        <dbReference type="ARBA" id="ARBA00022692"/>
    </source>
</evidence>
<accession>A0A9D3MWX9</accession>
<proteinExistence type="inferred from homology"/>
<evidence type="ECO:0000256" key="6">
    <source>
        <dbReference type="ARBA" id="ARBA00022989"/>
    </source>
</evidence>
<gene>
    <name evidence="15" type="ORF">ANANG_G00009540</name>
</gene>
<sequence length="304" mass="33661">MQSKKLTSLVTDVSARQHLFGLDWKLHGAGSSLSSQIVYFAYTQAAAHSQKTQDQSRTSPCCLNLRMNHSIFTAVLLGAICVLFKAQAHIDIYVIACQTNDTAPEDEKQLDGDEMLYADFKNGKIVITLPDFAQKFGAEWYASAQAEHGICINNLNVAVQAEKDPPEEIDPPQSTIYSRRKVELGKSNSLICFVNNFYPAPVKVKWTKNNVEVKDGVTLSRYYPNPDFTFQQFSTLSITPQEGDVYSCSVEHKGLRDPLTRIWEPEANNESDMAETAFCGIGLTLGLLGVGVGTFFLIKGNNCN</sequence>
<evidence type="ECO:0000256" key="2">
    <source>
        <dbReference type="ARBA" id="ARBA00007394"/>
    </source>
</evidence>
<name>A0A9D3MWX9_ANGAN</name>
<feature type="transmembrane region" description="Helical" evidence="13">
    <location>
        <begin position="277"/>
        <end position="298"/>
    </location>
</feature>
<evidence type="ECO:0000259" key="14">
    <source>
        <dbReference type="PROSITE" id="PS50835"/>
    </source>
</evidence>
<keyword evidence="6 13" id="KW-1133">Transmembrane helix</keyword>
<evidence type="ECO:0000256" key="8">
    <source>
        <dbReference type="ARBA" id="ARBA00023136"/>
    </source>
</evidence>
<evidence type="ECO:0000313" key="15">
    <source>
        <dbReference type="EMBL" id="KAG5856591.1"/>
    </source>
</evidence>
<dbReference type="InterPro" id="IPR011162">
    <property type="entry name" value="MHC_I/II-like_Ag-recog"/>
</dbReference>
<dbReference type="InterPro" id="IPR001003">
    <property type="entry name" value="MHC_II_a_N"/>
</dbReference>
<keyword evidence="3 13" id="KW-0812">Transmembrane</keyword>
<protein>
    <recommendedName>
        <fullName evidence="14">Ig-like domain-containing protein</fullName>
    </recommendedName>
</protein>
<evidence type="ECO:0000256" key="13">
    <source>
        <dbReference type="SAM" id="Phobius"/>
    </source>
</evidence>
<keyword evidence="12" id="KW-0393">Immunoglobulin domain</keyword>
<keyword evidence="10" id="KW-0325">Glycoprotein</keyword>
<evidence type="ECO:0000256" key="12">
    <source>
        <dbReference type="ARBA" id="ARBA00023319"/>
    </source>
</evidence>
<dbReference type="PROSITE" id="PS00290">
    <property type="entry name" value="IG_MHC"/>
    <property type="match status" value="1"/>
</dbReference>
<dbReference type="PANTHER" id="PTHR19944">
    <property type="entry name" value="MHC CLASS II-RELATED"/>
    <property type="match status" value="1"/>
</dbReference>
<dbReference type="Proteomes" id="UP001044222">
    <property type="component" value="Unassembled WGS sequence"/>
</dbReference>
<dbReference type="SMART" id="SM00920">
    <property type="entry name" value="MHC_II_alpha"/>
    <property type="match status" value="1"/>
</dbReference>
<evidence type="ECO:0000256" key="4">
    <source>
        <dbReference type="ARBA" id="ARBA00022729"/>
    </source>
</evidence>
<evidence type="ECO:0000256" key="10">
    <source>
        <dbReference type="ARBA" id="ARBA00023180"/>
    </source>
</evidence>
<dbReference type="Gene3D" id="2.60.40.10">
    <property type="entry name" value="Immunoglobulins"/>
    <property type="match status" value="1"/>
</dbReference>
<dbReference type="InterPro" id="IPR003006">
    <property type="entry name" value="Ig/MHC_CS"/>
</dbReference>
<dbReference type="InterPro" id="IPR003597">
    <property type="entry name" value="Ig_C1-set"/>
</dbReference>
<dbReference type="CDD" id="cd05767">
    <property type="entry name" value="IgC1_MHC_II_alpha"/>
    <property type="match status" value="1"/>
</dbReference>
<comment type="similarity">
    <text evidence="2">Belongs to the MHC class II family.</text>
</comment>
<reference evidence="15" key="1">
    <citation type="submission" date="2021-01" db="EMBL/GenBank/DDBJ databases">
        <title>A chromosome-scale assembly of European eel, Anguilla anguilla.</title>
        <authorList>
            <person name="Henkel C."/>
            <person name="Jong-Raadsen S.A."/>
            <person name="Dufour S."/>
            <person name="Weltzien F.-A."/>
            <person name="Palstra A.P."/>
            <person name="Pelster B."/>
            <person name="Spaink H.P."/>
            <person name="Van Den Thillart G.E."/>
            <person name="Jansen H."/>
            <person name="Zahm M."/>
            <person name="Klopp C."/>
            <person name="Cedric C."/>
            <person name="Louis A."/>
            <person name="Berthelot C."/>
            <person name="Parey E."/>
            <person name="Roest Crollius H."/>
            <person name="Montfort J."/>
            <person name="Robinson-Rechavi M."/>
            <person name="Bucao C."/>
            <person name="Bouchez O."/>
            <person name="Gislard M."/>
            <person name="Lluch J."/>
            <person name="Milhes M."/>
            <person name="Lampietro C."/>
            <person name="Lopez Roques C."/>
            <person name="Donnadieu C."/>
            <person name="Braasch I."/>
            <person name="Desvignes T."/>
            <person name="Postlethwait J."/>
            <person name="Bobe J."/>
            <person name="Guiguen Y."/>
            <person name="Dirks R."/>
        </authorList>
    </citation>
    <scope>NUCLEOTIDE SEQUENCE</scope>
    <source>
        <strain evidence="15">Tag_6206</strain>
        <tissue evidence="15">Liver</tissue>
    </source>
</reference>
<keyword evidence="8 13" id="KW-0472">Membrane</keyword>
<dbReference type="InterPro" id="IPR036179">
    <property type="entry name" value="Ig-like_dom_sf"/>
</dbReference>
<dbReference type="SMART" id="SM00407">
    <property type="entry name" value="IGc1"/>
    <property type="match status" value="1"/>
</dbReference>
<comment type="caution">
    <text evidence="15">The sequence shown here is derived from an EMBL/GenBank/DDBJ whole genome shotgun (WGS) entry which is preliminary data.</text>
</comment>
<dbReference type="Pfam" id="PF00993">
    <property type="entry name" value="MHC_II_alpha"/>
    <property type="match status" value="1"/>
</dbReference>
<dbReference type="GO" id="GO:0002504">
    <property type="term" value="P:antigen processing and presentation of peptide or polysaccharide antigen via MHC class II"/>
    <property type="evidence" value="ECO:0007669"/>
    <property type="project" value="UniProtKB-KW"/>
</dbReference>